<dbReference type="PROSITE" id="PS50103">
    <property type="entry name" value="ZF_C3H1"/>
    <property type="match status" value="1"/>
</dbReference>
<dbReference type="OrthoDB" id="1918685at2759"/>
<feature type="compositionally biased region" description="Basic residues" evidence="2">
    <location>
        <begin position="115"/>
        <end position="127"/>
    </location>
</feature>
<keyword evidence="1" id="KW-0863">Zinc-finger</keyword>
<feature type="compositionally biased region" description="Basic and acidic residues" evidence="2">
    <location>
        <begin position="128"/>
        <end position="149"/>
    </location>
</feature>
<evidence type="ECO:0000256" key="1">
    <source>
        <dbReference type="PROSITE-ProRule" id="PRU00723"/>
    </source>
</evidence>
<dbReference type="GO" id="GO:0008270">
    <property type="term" value="F:zinc ion binding"/>
    <property type="evidence" value="ECO:0007669"/>
    <property type="project" value="UniProtKB-KW"/>
</dbReference>
<feature type="zinc finger region" description="C3H1-type" evidence="1">
    <location>
        <begin position="155"/>
        <end position="184"/>
    </location>
</feature>
<evidence type="ECO:0000313" key="5">
    <source>
        <dbReference type="Proteomes" id="UP000799776"/>
    </source>
</evidence>
<dbReference type="AlphaFoldDB" id="A0A9P4LXW5"/>
<evidence type="ECO:0000313" key="4">
    <source>
        <dbReference type="EMBL" id="KAF2086506.1"/>
    </source>
</evidence>
<dbReference type="Proteomes" id="UP000799776">
    <property type="component" value="Unassembled WGS sequence"/>
</dbReference>
<keyword evidence="5" id="KW-1185">Reference proteome</keyword>
<reference evidence="4" key="1">
    <citation type="journal article" date="2020" name="Stud. Mycol.">
        <title>101 Dothideomycetes genomes: a test case for predicting lifestyles and emergence of pathogens.</title>
        <authorList>
            <person name="Haridas S."/>
            <person name="Albert R."/>
            <person name="Binder M."/>
            <person name="Bloem J."/>
            <person name="Labutti K."/>
            <person name="Salamov A."/>
            <person name="Andreopoulos B."/>
            <person name="Baker S."/>
            <person name="Barry K."/>
            <person name="Bills G."/>
            <person name="Bluhm B."/>
            <person name="Cannon C."/>
            <person name="Castanera R."/>
            <person name="Culley D."/>
            <person name="Daum C."/>
            <person name="Ezra D."/>
            <person name="Gonzalez J."/>
            <person name="Henrissat B."/>
            <person name="Kuo A."/>
            <person name="Liang C."/>
            <person name="Lipzen A."/>
            <person name="Lutzoni F."/>
            <person name="Magnuson J."/>
            <person name="Mondo S."/>
            <person name="Nolan M."/>
            <person name="Ohm R."/>
            <person name="Pangilinan J."/>
            <person name="Park H.-J."/>
            <person name="Ramirez L."/>
            <person name="Alfaro M."/>
            <person name="Sun H."/>
            <person name="Tritt A."/>
            <person name="Yoshinaga Y."/>
            <person name="Zwiers L.-H."/>
            <person name="Turgeon B."/>
            <person name="Goodwin S."/>
            <person name="Spatafora J."/>
            <person name="Crous P."/>
            <person name="Grigoriev I."/>
        </authorList>
    </citation>
    <scope>NUCLEOTIDE SEQUENCE</scope>
    <source>
        <strain evidence="4">CBS 121410</strain>
    </source>
</reference>
<keyword evidence="1" id="KW-0479">Metal-binding</keyword>
<keyword evidence="1" id="KW-0862">Zinc</keyword>
<proteinExistence type="predicted"/>
<dbReference type="EMBL" id="ML978724">
    <property type="protein sequence ID" value="KAF2086506.1"/>
    <property type="molecule type" value="Genomic_DNA"/>
</dbReference>
<feature type="region of interest" description="Disordered" evidence="2">
    <location>
        <begin position="1"/>
        <end position="149"/>
    </location>
</feature>
<comment type="caution">
    <text evidence="4">The sequence shown here is derived from an EMBL/GenBank/DDBJ whole genome shotgun (WGS) entry which is preliminary data.</text>
</comment>
<evidence type="ECO:0000256" key="2">
    <source>
        <dbReference type="SAM" id="MobiDB-lite"/>
    </source>
</evidence>
<name>A0A9P4LXW5_9PEZI</name>
<organism evidence="4 5">
    <name type="scientific">Saccharata proteae CBS 121410</name>
    <dbReference type="NCBI Taxonomy" id="1314787"/>
    <lineage>
        <taxon>Eukaryota</taxon>
        <taxon>Fungi</taxon>
        <taxon>Dikarya</taxon>
        <taxon>Ascomycota</taxon>
        <taxon>Pezizomycotina</taxon>
        <taxon>Dothideomycetes</taxon>
        <taxon>Dothideomycetes incertae sedis</taxon>
        <taxon>Botryosphaeriales</taxon>
        <taxon>Saccharataceae</taxon>
        <taxon>Saccharata</taxon>
    </lineage>
</organism>
<dbReference type="InterPro" id="IPR000571">
    <property type="entry name" value="Znf_CCCH"/>
</dbReference>
<sequence length="415" mass="47488">MATERGRSRRYADRSEKTQLPPGADRQRTYDRSRSPARSQSPYARARRYRDRSSYSYSVRSCQEKPQMPGDTNRAMSWRKANERRSYNAERSASEQRAVSDPTPSRRRAAERERHSHNKASSHHRRSYEHEDRIKLEDEEDIKPQRGERVKPKNFAKPLTCFYWYHNGRCQKSDEDCYYAHYDTGNLASAPVALSSNVIVAGRSAETALDKLAENRASLANMTETEVQAAIKRREEALNAREVSIQRRLDELGLRGASLNKLADQVAAQESELAAQEANLAARQTNLTARETDLAAQETSFNDYRKNQEATIAAREYSVSQAIEQLAQREEALNHPYVRHHRLIRAAVDQRSEIYRSHFNRMAHILNDPDTDREAAIAIILGMLNEDSLRNIERSQADNEALGLRRSSLVASTLN</sequence>
<feature type="domain" description="C3H1-type" evidence="3">
    <location>
        <begin position="155"/>
        <end position="184"/>
    </location>
</feature>
<gene>
    <name evidence="4" type="ORF">K490DRAFT_66700</name>
</gene>
<feature type="compositionally biased region" description="Basic and acidic residues" evidence="2">
    <location>
        <begin position="80"/>
        <end position="94"/>
    </location>
</feature>
<accession>A0A9P4LXW5</accession>
<feature type="compositionally biased region" description="Basic and acidic residues" evidence="2">
    <location>
        <begin position="1"/>
        <end position="17"/>
    </location>
</feature>
<evidence type="ECO:0000259" key="3">
    <source>
        <dbReference type="PROSITE" id="PS50103"/>
    </source>
</evidence>
<protein>
    <recommendedName>
        <fullName evidence="3">C3H1-type domain-containing protein</fullName>
    </recommendedName>
</protein>
<feature type="compositionally biased region" description="Basic and acidic residues" evidence="2">
    <location>
        <begin position="25"/>
        <end position="34"/>
    </location>
</feature>